<dbReference type="GO" id="GO:0016491">
    <property type="term" value="F:oxidoreductase activity"/>
    <property type="evidence" value="ECO:0007669"/>
    <property type="project" value="UniProtKB-KW"/>
</dbReference>
<dbReference type="SUPFAM" id="SSF51735">
    <property type="entry name" value="NAD(P)-binding Rossmann-fold domains"/>
    <property type="match status" value="1"/>
</dbReference>
<accession>A0A1G7PA69</accession>
<evidence type="ECO:0000313" key="2">
    <source>
        <dbReference type="EMBL" id="SDF83017.1"/>
    </source>
</evidence>
<dbReference type="Pfam" id="PF00106">
    <property type="entry name" value="adh_short"/>
    <property type="match status" value="1"/>
</dbReference>
<dbReference type="AlphaFoldDB" id="A0A1G7PA69"/>
<dbReference type="Gene3D" id="3.40.50.720">
    <property type="entry name" value="NAD(P)-binding Rossmann-like Domain"/>
    <property type="match status" value="1"/>
</dbReference>
<dbReference type="Proteomes" id="UP000199076">
    <property type="component" value="Unassembled WGS sequence"/>
</dbReference>
<gene>
    <name evidence="2" type="ORF">SAMN05216218_11037</name>
</gene>
<dbReference type="InterPro" id="IPR002347">
    <property type="entry name" value="SDR_fam"/>
</dbReference>
<dbReference type="PANTHER" id="PTHR43157:SF31">
    <property type="entry name" value="PHOSPHATIDYLINOSITOL-GLYCAN BIOSYNTHESIS CLASS F PROTEIN"/>
    <property type="match status" value="1"/>
</dbReference>
<dbReference type="OrthoDB" id="10454at2157"/>
<organism evidence="2 3">
    <name type="scientific">Halorientalis regularis</name>
    <dbReference type="NCBI Taxonomy" id="660518"/>
    <lineage>
        <taxon>Archaea</taxon>
        <taxon>Methanobacteriati</taxon>
        <taxon>Methanobacteriota</taxon>
        <taxon>Stenosarchaea group</taxon>
        <taxon>Halobacteria</taxon>
        <taxon>Halobacteriales</taxon>
        <taxon>Haloarculaceae</taxon>
        <taxon>Halorientalis</taxon>
    </lineage>
</organism>
<dbReference type="PANTHER" id="PTHR43157">
    <property type="entry name" value="PHOSPHATIDYLINOSITOL-GLYCAN BIOSYNTHESIS CLASS F PROTEIN-RELATED"/>
    <property type="match status" value="1"/>
</dbReference>
<dbReference type="STRING" id="660518.SAMN05216218_11037"/>
<dbReference type="EMBL" id="FNBK01000010">
    <property type="protein sequence ID" value="SDF83017.1"/>
    <property type="molecule type" value="Genomic_DNA"/>
</dbReference>
<evidence type="ECO:0008006" key="4">
    <source>
        <dbReference type="Google" id="ProtNLM"/>
    </source>
</evidence>
<dbReference type="PRINTS" id="PR00081">
    <property type="entry name" value="GDHRDH"/>
</dbReference>
<keyword evidence="1" id="KW-0560">Oxidoreductase</keyword>
<sequence>MILGERDPEVKAGVQDVDMSGQTVLVTGSTNGLGRQAAVAMGRLGADVIVHGRDQAAGESAVQELEGLGSDAQFVSADYTDVTAVREMAAEVETAVDEIDVLCNNAGGLFEDGERTDLGVDLNFHINHLSPFLLTTELLDTLASDARVITTASIGHRVSSLNLDALIEPGPFSEWAAYCQSKLANIHFSNELARRLDNAGSDVTSNSFHPGIIPGSEFSRALPGPIQQFGDLLDDVPLTDSPEDGAATMAYLAASGDVEGDTGKYYARCRKRRPAPDARDETAQRDLWKRSADLLGIEEPLADYA</sequence>
<proteinExistence type="predicted"/>
<name>A0A1G7PA69_9EURY</name>
<protein>
    <recommendedName>
        <fullName evidence="4">NAD(P)-dependent dehydrogenase, short-chain alcohol dehydrogenase family</fullName>
    </recommendedName>
</protein>
<dbReference type="InterPro" id="IPR036291">
    <property type="entry name" value="NAD(P)-bd_dom_sf"/>
</dbReference>
<keyword evidence="3" id="KW-1185">Reference proteome</keyword>
<evidence type="ECO:0000313" key="3">
    <source>
        <dbReference type="Proteomes" id="UP000199076"/>
    </source>
</evidence>
<reference evidence="3" key="1">
    <citation type="submission" date="2016-10" db="EMBL/GenBank/DDBJ databases">
        <authorList>
            <person name="Varghese N."/>
            <person name="Submissions S."/>
        </authorList>
    </citation>
    <scope>NUCLEOTIDE SEQUENCE [LARGE SCALE GENOMIC DNA]</scope>
    <source>
        <strain evidence="3">IBRC-M 10760</strain>
    </source>
</reference>
<dbReference type="RefSeq" id="WP_092693241.1">
    <property type="nucleotide sequence ID" value="NZ_FNBK01000010.1"/>
</dbReference>
<evidence type="ECO:0000256" key="1">
    <source>
        <dbReference type="ARBA" id="ARBA00023002"/>
    </source>
</evidence>